<evidence type="ECO:0000313" key="3">
    <source>
        <dbReference type="EMBL" id="MDA7025675.1"/>
    </source>
</evidence>
<keyword evidence="1" id="KW-1133">Transmembrane helix</keyword>
<evidence type="ECO:0000259" key="2">
    <source>
        <dbReference type="Pfam" id="PF02517"/>
    </source>
</evidence>
<keyword evidence="4" id="KW-1185">Reference proteome</keyword>
<evidence type="ECO:0000256" key="1">
    <source>
        <dbReference type="SAM" id="Phobius"/>
    </source>
</evidence>
<dbReference type="RefSeq" id="WP_271339521.1">
    <property type="nucleotide sequence ID" value="NZ_JAQKAB010000002.1"/>
</dbReference>
<evidence type="ECO:0000313" key="4">
    <source>
        <dbReference type="Proteomes" id="UP001211894"/>
    </source>
</evidence>
<keyword evidence="1" id="KW-0472">Membrane</keyword>
<accession>A0ABT4X0F5</accession>
<dbReference type="Pfam" id="PF02517">
    <property type="entry name" value="Rce1-like"/>
    <property type="match status" value="1"/>
</dbReference>
<dbReference type="InterPro" id="IPR003675">
    <property type="entry name" value="Rce1/LyrA-like_dom"/>
</dbReference>
<feature type="transmembrane region" description="Helical" evidence="1">
    <location>
        <begin position="57"/>
        <end position="79"/>
    </location>
</feature>
<gene>
    <name evidence="3" type="ORF">PJ311_03490</name>
</gene>
<dbReference type="EMBL" id="JAQKAB010000002">
    <property type="protein sequence ID" value="MDA7025675.1"/>
    <property type="molecule type" value="Genomic_DNA"/>
</dbReference>
<feature type="transmembrane region" description="Helical" evidence="1">
    <location>
        <begin position="123"/>
        <end position="139"/>
    </location>
</feature>
<dbReference type="Proteomes" id="UP001211894">
    <property type="component" value="Unassembled WGS sequence"/>
</dbReference>
<protein>
    <submittedName>
        <fullName evidence="3">Type II CAAX endopeptidase family protein</fullName>
    </submittedName>
</protein>
<feature type="transmembrane region" description="Helical" evidence="1">
    <location>
        <begin position="168"/>
        <end position="188"/>
    </location>
</feature>
<proteinExistence type="predicted"/>
<organism evidence="3 4">
    <name type="scientific">Bacillus changyiensis</name>
    <dbReference type="NCBI Taxonomy" id="3004103"/>
    <lineage>
        <taxon>Bacteria</taxon>
        <taxon>Bacillati</taxon>
        <taxon>Bacillota</taxon>
        <taxon>Bacilli</taxon>
        <taxon>Bacillales</taxon>
        <taxon>Bacillaceae</taxon>
        <taxon>Bacillus</taxon>
    </lineage>
</organism>
<reference evidence="3 4" key="1">
    <citation type="submission" date="2023-01" db="EMBL/GenBank/DDBJ databases">
        <title>Bacillus changyiensis sp. nov., isolated from a coastal deposit.</title>
        <authorList>
            <person name="Xiao G."/>
            <person name="Lai Q."/>
            <person name="Hu Z."/>
            <person name="Shao Z."/>
        </authorList>
    </citation>
    <scope>NUCLEOTIDE SEQUENCE [LARGE SCALE GENOMIC DNA]</scope>
    <source>
        <strain evidence="3 4">CLL-7-23</strain>
    </source>
</reference>
<feature type="transmembrane region" description="Helical" evidence="1">
    <location>
        <begin position="99"/>
        <end position="117"/>
    </location>
</feature>
<sequence length="214" mass="25115">MLKKQTHIIHQLSDREMLKQLYFSQLLMLVFAGLFGVFLFQDLDEFFSLWQIFDQNILIYGVPITIFAILIDLAVMKWVPKHMYDDEGINEKLFRNRSYPHILILTLFIAVTEEVLFRGVIQTHFGIWLASIIFALLHFRYLGKWLLFLMVISISFLLGLSFEQTGNLMIPITAHFLIDFVFACQIRFQHVRRSLHGRDVKDREEEIGTGPSSD</sequence>
<feature type="transmembrane region" description="Helical" evidence="1">
    <location>
        <begin position="146"/>
        <end position="162"/>
    </location>
</feature>
<keyword evidence="1" id="KW-0812">Transmembrane</keyword>
<comment type="caution">
    <text evidence="3">The sequence shown here is derived from an EMBL/GenBank/DDBJ whole genome shotgun (WGS) entry which is preliminary data.</text>
</comment>
<feature type="domain" description="CAAX prenyl protease 2/Lysostaphin resistance protein A-like" evidence="2">
    <location>
        <begin position="99"/>
        <end position="181"/>
    </location>
</feature>
<name>A0ABT4X0F5_9BACI</name>
<feature type="transmembrane region" description="Helical" evidence="1">
    <location>
        <begin position="21"/>
        <end position="41"/>
    </location>
</feature>